<accession>A0AAN9ADU3</accession>
<dbReference type="EMBL" id="JAXCGZ010002021">
    <property type="protein sequence ID" value="KAK7084639.1"/>
    <property type="molecule type" value="Genomic_DNA"/>
</dbReference>
<evidence type="ECO:0000313" key="3">
    <source>
        <dbReference type="Proteomes" id="UP001381693"/>
    </source>
</evidence>
<feature type="compositionally biased region" description="Acidic residues" evidence="1">
    <location>
        <begin position="315"/>
        <end position="337"/>
    </location>
</feature>
<feature type="compositionally biased region" description="Basic and acidic residues" evidence="1">
    <location>
        <begin position="234"/>
        <end position="252"/>
    </location>
</feature>
<sequence length="337" mass="37579">MVAGGVLSGIVLIIVEITYNRCKTKMTEQDQKITHQKSSRSDKIDSRGSAALEARDTEITSIQQVSKNCLISTNLSNTAEPSLSKNSLISTNLSNTVEPSLSKNSLISTNFSNTVEPSSSMRECCKTTCARNKCSATNEVYDTDASDANYVNSRLMLKEIEDRLESSPHLPEEWKARTPLQWLEYYSEILCHNSQAALQLADAQGTLTAMEELKEFVREAGIEDFAVLYNTSAHKDDPSLRKNNGREKDNNHPEGYQSQSRFSQDKETVTCHADVSTSEPNSYVTGDTQLKICKQQLEKLPDVLDNCSERGACTNEEDEEDECEYGTYAEEDGDFSR</sequence>
<name>A0AAN9ADU3_HALRR</name>
<keyword evidence="3" id="KW-1185">Reference proteome</keyword>
<dbReference type="Proteomes" id="UP001381693">
    <property type="component" value="Unassembled WGS sequence"/>
</dbReference>
<evidence type="ECO:0000256" key="1">
    <source>
        <dbReference type="SAM" id="MobiDB-lite"/>
    </source>
</evidence>
<reference evidence="2 3" key="1">
    <citation type="submission" date="2023-11" db="EMBL/GenBank/DDBJ databases">
        <title>Halocaridina rubra genome assembly.</title>
        <authorList>
            <person name="Smith C."/>
        </authorList>
    </citation>
    <scope>NUCLEOTIDE SEQUENCE [LARGE SCALE GENOMIC DNA]</scope>
    <source>
        <strain evidence="2">EP-1</strain>
        <tissue evidence="2">Whole</tissue>
    </source>
</reference>
<feature type="region of interest" description="Disordered" evidence="1">
    <location>
        <begin position="234"/>
        <end position="284"/>
    </location>
</feature>
<comment type="caution">
    <text evidence="2">The sequence shown here is derived from an EMBL/GenBank/DDBJ whole genome shotgun (WGS) entry which is preliminary data.</text>
</comment>
<feature type="compositionally biased region" description="Basic and acidic residues" evidence="1">
    <location>
        <begin position="30"/>
        <end position="46"/>
    </location>
</feature>
<proteinExistence type="predicted"/>
<organism evidence="2 3">
    <name type="scientific">Halocaridina rubra</name>
    <name type="common">Hawaiian red shrimp</name>
    <dbReference type="NCBI Taxonomy" id="373956"/>
    <lineage>
        <taxon>Eukaryota</taxon>
        <taxon>Metazoa</taxon>
        <taxon>Ecdysozoa</taxon>
        <taxon>Arthropoda</taxon>
        <taxon>Crustacea</taxon>
        <taxon>Multicrustacea</taxon>
        <taxon>Malacostraca</taxon>
        <taxon>Eumalacostraca</taxon>
        <taxon>Eucarida</taxon>
        <taxon>Decapoda</taxon>
        <taxon>Pleocyemata</taxon>
        <taxon>Caridea</taxon>
        <taxon>Atyoidea</taxon>
        <taxon>Atyidae</taxon>
        <taxon>Halocaridina</taxon>
    </lineage>
</organism>
<feature type="compositionally biased region" description="Polar residues" evidence="1">
    <location>
        <begin position="275"/>
        <end position="284"/>
    </location>
</feature>
<feature type="region of interest" description="Disordered" evidence="1">
    <location>
        <begin position="313"/>
        <end position="337"/>
    </location>
</feature>
<evidence type="ECO:0000313" key="2">
    <source>
        <dbReference type="EMBL" id="KAK7084639.1"/>
    </source>
</evidence>
<dbReference type="AlphaFoldDB" id="A0AAN9ADU3"/>
<feature type="region of interest" description="Disordered" evidence="1">
    <location>
        <begin position="30"/>
        <end position="50"/>
    </location>
</feature>
<protein>
    <submittedName>
        <fullName evidence="2">Uncharacterized protein</fullName>
    </submittedName>
</protein>
<gene>
    <name evidence="2" type="ORF">SK128_005427</name>
</gene>